<dbReference type="CDD" id="cd02021">
    <property type="entry name" value="GntK"/>
    <property type="match status" value="1"/>
</dbReference>
<evidence type="ECO:0000313" key="10">
    <source>
        <dbReference type="EMBL" id="GAA4917385.1"/>
    </source>
</evidence>
<dbReference type="Proteomes" id="UP001500368">
    <property type="component" value="Unassembled WGS sequence"/>
</dbReference>
<evidence type="ECO:0000256" key="7">
    <source>
        <dbReference type="ARBA" id="ARBA00022840"/>
    </source>
</evidence>
<comment type="similarity">
    <text evidence="2 9">Belongs to the gluconokinase GntK/GntV family.</text>
</comment>
<comment type="pathway">
    <text evidence="1">Carbohydrate acid metabolism.</text>
</comment>
<dbReference type="InterPro" id="IPR006001">
    <property type="entry name" value="Therm_gnt_kin"/>
</dbReference>
<keyword evidence="11" id="KW-1185">Reference proteome</keyword>
<keyword evidence="4 9" id="KW-0808">Transferase</keyword>
<organism evidence="10 11">
    <name type="scientific">Nesterenkonia rhizosphaerae</name>
    <dbReference type="NCBI Taxonomy" id="1348272"/>
    <lineage>
        <taxon>Bacteria</taxon>
        <taxon>Bacillati</taxon>
        <taxon>Actinomycetota</taxon>
        <taxon>Actinomycetes</taxon>
        <taxon>Micrococcales</taxon>
        <taxon>Micrococcaceae</taxon>
        <taxon>Nesterenkonia</taxon>
    </lineage>
</organism>
<dbReference type="NCBIfam" id="TIGR01313">
    <property type="entry name" value="therm_gnt_kin"/>
    <property type="match status" value="1"/>
</dbReference>
<keyword evidence="6 9" id="KW-0418">Kinase</keyword>
<gene>
    <name evidence="10" type="ORF">GCM10025790_11120</name>
</gene>
<evidence type="ECO:0000256" key="9">
    <source>
        <dbReference type="RuleBase" id="RU363066"/>
    </source>
</evidence>
<keyword evidence="5 9" id="KW-0547">Nucleotide-binding</keyword>
<sequence>MGGFMLETSAPEESPPVQIVVMGVSAAGKSTVGCQLAERLKVPFYDADDLHPKANVEKMRAGMPLNDQDRAPWLELVGRTLADSHTGGVIACSALKRRYRDAIREQAPATVFLHLHGTDELLRHRAEHREGHFMPPGLLISQLADLEPLEKDEPGARVDIADPPEKIVAVALQSLSHMV</sequence>
<evidence type="ECO:0000256" key="8">
    <source>
        <dbReference type="ARBA" id="ARBA00048090"/>
    </source>
</evidence>
<dbReference type="InterPro" id="IPR031322">
    <property type="entry name" value="Shikimate/glucono_kinase"/>
</dbReference>
<protein>
    <recommendedName>
        <fullName evidence="3 9">Gluconokinase</fullName>
        <ecNumber evidence="3 9">2.7.1.12</ecNumber>
    </recommendedName>
</protein>
<comment type="caution">
    <text evidence="10">The sequence shown here is derived from an EMBL/GenBank/DDBJ whole genome shotgun (WGS) entry which is preliminary data.</text>
</comment>
<keyword evidence="7 9" id="KW-0067">ATP-binding</keyword>
<evidence type="ECO:0000256" key="4">
    <source>
        <dbReference type="ARBA" id="ARBA00022679"/>
    </source>
</evidence>
<evidence type="ECO:0000256" key="3">
    <source>
        <dbReference type="ARBA" id="ARBA00012054"/>
    </source>
</evidence>
<dbReference type="InterPro" id="IPR027417">
    <property type="entry name" value="P-loop_NTPase"/>
</dbReference>
<proteinExistence type="inferred from homology"/>
<evidence type="ECO:0000256" key="1">
    <source>
        <dbReference type="ARBA" id="ARBA00004761"/>
    </source>
</evidence>
<evidence type="ECO:0000256" key="2">
    <source>
        <dbReference type="ARBA" id="ARBA00008420"/>
    </source>
</evidence>
<evidence type="ECO:0000256" key="5">
    <source>
        <dbReference type="ARBA" id="ARBA00022741"/>
    </source>
</evidence>
<dbReference type="SUPFAM" id="SSF52540">
    <property type="entry name" value="P-loop containing nucleoside triphosphate hydrolases"/>
    <property type="match status" value="1"/>
</dbReference>
<comment type="catalytic activity">
    <reaction evidence="8 9">
        <text>D-gluconate + ATP = 6-phospho-D-gluconate + ADP + H(+)</text>
        <dbReference type="Rhea" id="RHEA:19433"/>
        <dbReference type="ChEBI" id="CHEBI:15378"/>
        <dbReference type="ChEBI" id="CHEBI:18391"/>
        <dbReference type="ChEBI" id="CHEBI:30616"/>
        <dbReference type="ChEBI" id="CHEBI:58759"/>
        <dbReference type="ChEBI" id="CHEBI:456216"/>
        <dbReference type="EC" id="2.7.1.12"/>
    </reaction>
</comment>
<evidence type="ECO:0000313" key="11">
    <source>
        <dbReference type="Proteomes" id="UP001500368"/>
    </source>
</evidence>
<dbReference type="PANTHER" id="PTHR43442">
    <property type="entry name" value="GLUCONOKINASE-RELATED"/>
    <property type="match status" value="1"/>
</dbReference>
<reference evidence="11" key="1">
    <citation type="journal article" date="2019" name="Int. J. Syst. Evol. Microbiol.">
        <title>The Global Catalogue of Microorganisms (GCM) 10K type strain sequencing project: providing services to taxonomists for standard genome sequencing and annotation.</title>
        <authorList>
            <consortium name="The Broad Institute Genomics Platform"/>
            <consortium name="The Broad Institute Genome Sequencing Center for Infectious Disease"/>
            <person name="Wu L."/>
            <person name="Ma J."/>
        </authorList>
    </citation>
    <scope>NUCLEOTIDE SEQUENCE [LARGE SCALE GENOMIC DNA]</scope>
    <source>
        <strain evidence="11">JCM 19129</strain>
    </source>
</reference>
<dbReference type="EMBL" id="BAABLW010000005">
    <property type="protein sequence ID" value="GAA4917385.1"/>
    <property type="molecule type" value="Genomic_DNA"/>
</dbReference>
<dbReference type="Gene3D" id="3.40.50.300">
    <property type="entry name" value="P-loop containing nucleotide triphosphate hydrolases"/>
    <property type="match status" value="1"/>
</dbReference>
<dbReference type="Pfam" id="PF01202">
    <property type="entry name" value="SKI"/>
    <property type="match status" value="1"/>
</dbReference>
<name>A0ABP9FV04_9MICC</name>
<dbReference type="EC" id="2.7.1.12" evidence="3 9"/>
<evidence type="ECO:0000256" key="6">
    <source>
        <dbReference type="ARBA" id="ARBA00022777"/>
    </source>
</evidence>
<dbReference type="PANTHER" id="PTHR43442:SF3">
    <property type="entry name" value="GLUCONOKINASE-RELATED"/>
    <property type="match status" value="1"/>
</dbReference>
<accession>A0ABP9FV04</accession>